<dbReference type="AlphaFoldDB" id="A0A9W9JFX3"/>
<evidence type="ECO:0000313" key="3">
    <source>
        <dbReference type="Proteomes" id="UP001150942"/>
    </source>
</evidence>
<reference evidence="2" key="2">
    <citation type="journal article" date="2023" name="IMA Fungus">
        <title>Comparative genomic study of the Penicillium genus elucidates a diverse pangenome and 15 lateral gene transfer events.</title>
        <authorList>
            <person name="Petersen C."/>
            <person name="Sorensen T."/>
            <person name="Nielsen M.R."/>
            <person name="Sondergaard T.E."/>
            <person name="Sorensen J.L."/>
            <person name="Fitzpatrick D.A."/>
            <person name="Frisvad J.C."/>
            <person name="Nielsen K.L."/>
        </authorList>
    </citation>
    <scope>NUCLEOTIDE SEQUENCE</scope>
    <source>
        <strain evidence="2">IBT 20477</strain>
    </source>
</reference>
<keyword evidence="3" id="KW-1185">Reference proteome</keyword>
<dbReference type="Proteomes" id="UP001150942">
    <property type="component" value="Unassembled WGS sequence"/>
</dbReference>
<name>A0A9W9JFX3_9EURO</name>
<reference evidence="2" key="1">
    <citation type="submission" date="2022-11" db="EMBL/GenBank/DDBJ databases">
        <authorList>
            <person name="Petersen C."/>
        </authorList>
    </citation>
    <scope>NUCLEOTIDE SEQUENCE</scope>
    <source>
        <strain evidence="2">IBT 20477</strain>
    </source>
</reference>
<feature type="compositionally biased region" description="Basic and acidic residues" evidence="1">
    <location>
        <begin position="92"/>
        <end position="104"/>
    </location>
</feature>
<gene>
    <name evidence="2" type="ORF">N7449_009748</name>
</gene>
<accession>A0A9W9JFX3</accession>
<feature type="region of interest" description="Disordered" evidence="1">
    <location>
        <begin position="77"/>
        <end position="126"/>
    </location>
</feature>
<protein>
    <submittedName>
        <fullName evidence="2">Uncharacterized protein</fullName>
    </submittedName>
</protein>
<evidence type="ECO:0000256" key="1">
    <source>
        <dbReference type="SAM" id="MobiDB-lite"/>
    </source>
</evidence>
<dbReference type="EMBL" id="JAPQKQ010000006">
    <property type="protein sequence ID" value="KAJ5193606.1"/>
    <property type="molecule type" value="Genomic_DNA"/>
</dbReference>
<comment type="caution">
    <text evidence="2">The sequence shown here is derived from an EMBL/GenBank/DDBJ whole genome shotgun (WGS) entry which is preliminary data.</text>
</comment>
<proteinExistence type="predicted"/>
<dbReference type="OrthoDB" id="5431013at2759"/>
<organism evidence="2 3">
    <name type="scientific">Penicillium cf. viridicatum</name>
    <dbReference type="NCBI Taxonomy" id="2972119"/>
    <lineage>
        <taxon>Eukaryota</taxon>
        <taxon>Fungi</taxon>
        <taxon>Dikarya</taxon>
        <taxon>Ascomycota</taxon>
        <taxon>Pezizomycotina</taxon>
        <taxon>Eurotiomycetes</taxon>
        <taxon>Eurotiomycetidae</taxon>
        <taxon>Eurotiales</taxon>
        <taxon>Aspergillaceae</taxon>
        <taxon>Penicillium</taxon>
    </lineage>
</organism>
<sequence>MFKWPFLLPAMDTLRNEPRNVKGTLMLMLQVAMLAYSRRMMGEYGENIQRTTAIVAYSRQDQQFLVRGIVAAQKAQLGSPGKKYSEASNFESVREPPSEKEHPRFSQILGSSNHGLFTTDLPPVAR</sequence>
<evidence type="ECO:0000313" key="2">
    <source>
        <dbReference type="EMBL" id="KAJ5193606.1"/>
    </source>
</evidence>